<accession>A0A1C4YGT5</accession>
<gene>
    <name evidence="2" type="ORF">GA0070618_3974</name>
</gene>
<feature type="region of interest" description="Disordered" evidence="1">
    <location>
        <begin position="38"/>
        <end position="62"/>
    </location>
</feature>
<dbReference type="Proteomes" id="UP000198253">
    <property type="component" value="Chromosome I"/>
</dbReference>
<protein>
    <submittedName>
        <fullName evidence="2">Uncharacterized protein</fullName>
    </submittedName>
</protein>
<sequence>MREAANEVAALLEDGVEQDLFTLATLAGVLHGVPDQPACPTTTKSFTSPSEPVPSPDHEDDEEERIAELKLREFEAGHRIRSLIHQVSDAVGEAQAAAERGDRERALSEFHFAKEAARETSIACDSWQRILAELYEVSPGSLGAVGQLWSGFEAFLLSEYGNTSKTDDK</sequence>
<evidence type="ECO:0000313" key="2">
    <source>
        <dbReference type="EMBL" id="SCF19939.1"/>
    </source>
</evidence>
<dbReference type="EMBL" id="LT607413">
    <property type="protein sequence ID" value="SCF19939.1"/>
    <property type="molecule type" value="Genomic_DNA"/>
</dbReference>
<evidence type="ECO:0000313" key="3">
    <source>
        <dbReference type="Proteomes" id="UP000198253"/>
    </source>
</evidence>
<reference evidence="3" key="1">
    <citation type="submission" date="2016-06" db="EMBL/GenBank/DDBJ databases">
        <authorList>
            <person name="Varghese N."/>
            <person name="Submissions Spin"/>
        </authorList>
    </citation>
    <scope>NUCLEOTIDE SEQUENCE [LARGE SCALE GENOMIC DNA]</scope>
    <source>
        <strain evidence="3">DSM 43816</strain>
    </source>
</reference>
<name>A0A1C4YGT5_MICEC</name>
<organism evidence="2 3">
    <name type="scientific">Micromonospora echinospora</name>
    <name type="common">Micromonospora purpurea</name>
    <dbReference type="NCBI Taxonomy" id="1877"/>
    <lineage>
        <taxon>Bacteria</taxon>
        <taxon>Bacillati</taxon>
        <taxon>Actinomycetota</taxon>
        <taxon>Actinomycetes</taxon>
        <taxon>Micromonosporales</taxon>
        <taxon>Micromonosporaceae</taxon>
        <taxon>Micromonospora</taxon>
    </lineage>
</organism>
<dbReference type="AlphaFoldDB" id="A0A1C4YGT5"/>
<proteinExistence type="predicted"/>
<dbReference type="RefSeq" id="WP_231931378.1">
    <property type="nucleotide sequence ID" value="NZ_LT607413.1"/>
</dbReference>
<evidence type="ECO:0000256" key="1">
    <source>
        <dbReference type="SAM" id="MobiDB-lite"/>
    </source>
</evidence>
<dbReference type="InParanoid" id="A0A1C4YGT5"/>
<feature type="compositionally biased region" description="Polar residues" evidence="1">
    <location>
        <begin position="39"/>
        <end position="50"/>
    </location>
</feature>
<keyword evidence="3" id="KW-1185">Reference proteome</keyword>